<evidence type="ECO:0000256" key="2">
    <source>
        <dbReference type="ARBA" id="ARBA00007251"/>
    </source>
</evidence>
<dbReference type="GO" id="GO:0003743">
    <property type="term" value="F:translation initiation factor activity"/>
    <property type="evidence" value="ECO:0007669"/>
    <property type="project" value="UniProtKB-KW"/>
</dbReference>
<dbReference type="FunCoup" id="D2VVQ2">
    <property type="interactions" value="618"/>
</dbReference>
<dbReference type="Proteomes" id="UP000006671">
    <property type="component" value="Unassembled WGS sequence"/>
</dbReference>
<accession>D2VVQ2</accession>
<dbReference type="eggNOG" id="KOG1466">
    <property type="taxonomic scope" value="Eukaryota"/>
</dbReference>
<dbReference type="Gene3D" id="1.20.120.1070">
    <property type="entry name" value="Translation initiation factor eIF-2B, N-terminal domain"/>
    <property type="match status" value="1"/>
</dbReference>
<dbReference type="GO" id="GO:0005829">
    <property type="term" value="C:cytosol"/>
    <property type="evidence" value="ECO:0007669"/>
    <property type="project" value="UniProtKB-SubCell"/>
</dbReference>
<comment type="subcellular location">
    <subcellularLocation>
        <location evidence="1">Cytoplasm</location>
        <location evidence="1">Cytosol</location>
    </subcellularLocation>
</comment>
<dbReference type="EMBL" id="GG738902">
    <property type="protein sequence ID" value="EFC39143.1"/>
    <property type="molecule type" value="Genomic_DNA"/>
</dbReference>
<dbReference type="RefSeq" id="XP_002671887.1">
    <property type="nucleotide sequence ID" value="XM_002671841.1"/>
</dbReference>
<dbReference type="OMA" id="GDWESCK"/>
<keyword evidence="11" id="KW-1185">Reference proteome</keyword>
<dbReference type="SUPFAM" id="SSF100950">
    <property type="entry name" value="NagB/RpiA/CoA transferase-like"/>
    <property type="match status" value="1"/>
</dbReference>
<dbReference type="GO" id="GO:0005851">
    <property type="term" value="C:eukaryotic translation initiation factor 2B complex"/>
    <property type="evidence" value="ECO:0007669"/>
    <property type="project" value="TreeGrafter"/>
</dbReference>
<dbReference type="GeneID" id="8858119"/>
<dbReference type="KEGG" id="ngr:NAEGRDRAFT_82768"/>
<dbReference type="Pfam" id="PF01008">
    <property type="entry name" value="IF-2B"/>
    <property type="match status" value="1"/>
</dbReference>
<dbReference type="InterPro" id="IPR000649">
    <property type="entry name" value="IF-2B-related"/>
</dbReference>
<dbReference type="InterPro" id="IPR042529">
    <property type="entry name" value="IF_2B-like_C"/>
</dbReference>
<evidence type="ECO:0000313" key="11">
    <source>
        <dbReference type="Proteomes" id="UP000006671"/>
    </source>
</evidence>
<dbReference type="STRING" id="5762.D2VVQ2"/>
<keyword evidence="4 10" id="KW-0396">Initiation factor</keyword>
<proteinExistence type="inferred from homology"/>
<dbReference type="InterPro" id="IPR051501">
    <property type="entry name" value="eIF2B_alpha/beta/delta"/>
</dbReference>
<evidence type="ECO:0000256" key="5">
    <source>
        <dbReference type="ARBA" id="ARBA00022917"/>
    </source>
</evidence>
<evidence type="ECO:0000313" key="10">
    <source>
        <dbReference type="EMBL" id="EFC39143.1"/>
    </source>
</evidence>
<evidence type="ECO:0000256" key="1">
    <source>
        <dbReference type="ARBA" id="ARBA00004514"/>
    </source>
</evidence>
<protein>
    <recommendedName>
        <fullName evidence="6">Translation initiation factor eIF2B subunit alpha</fullName>
    </recommendedName>
    <alternativeName>
        <fullName evidence="7">eIF2B GDP-GTP exchange factor subunit alpha</fullName>
    </alternativeName>
</protein>
<dbReference type="PANTHER" id="PTHR45860:SF1">
    <property type="entry name" value="TRANSLATION INITIATION FACTOR EIF-2B SUBUNIT ALPHA"/>
    <property type="match status" value="1"/>
</dbReference>
<comment type="subunit">
    <text evidence="8">Component of the translation initiation factor 2B (eIF2B) complex which is a heterodecamer of two sets of five different subunits: alpha, beta, gamma, delta and epsilon. Subunits alpha, beta and delta comprise a regulatory subcomplex and subunits epsilon and gamma comprise a catalytic subcomplex. Within the complex, the hexameric regulatory complex resides at the center, with the two heterodimeric catalytic subcomplexes bound on opposite sides.</text>
</comment>
<sequence>MEMANELDHATEEILKCARHELKDFPLFFQSSIPLRSACELYRRFVTRRLTEEITDFKACRKRLTERGNEIQLVSAQAKERITELFRPFFSRDNMKVMIVGGYSETVISVLTGIATYMQQSAYRFKSVLVPEGRPDGSGYRLAKALSSCNIPVTIITDASIAYHMSSHDLDFVLTGAEGVVESGGIINKIGTYQAAILAKEHKKPFYVAAERFRFARQYPVNQKDILELEEKGWIYYINKPEFKMIPALGFEDESVLESDSIQISNPTSDFTPPKYITMLFTDFGIMTPSGVSDELIKLYS</sequence>
<gene>
    <name evidence="10" type="ORF">NAEGRDRAFT_82768</name>
</gene>
<dbReference type="OrthoDB" id="10249309at2759"/>
<dbReference type="PANTHER" id="PTHR45860">
    <property type="entry name" value="TRANSLATION INITIATION FACTOR EIF-2B SUBUNIT ALPHA"/>
    <property type="match status" value="1"/>
</dbReference>
<dbReference type="Gene3D" id="3.40.50.10470">
    <property type="entry name" value="Translation initiation factor eif-2b, domain 2"/>
    <property type="match status" value="1"/>
</dbReference>
<dbReference type="VEuPathDB" id="AmoebaDB:NAEGRDRAFT_82768"/>
<keyword evidence="3" id="KW-0963">Cytoplasm</keyword>
<name>D2VVQ2_NAEGR</name>
<evidence type="ECO:0000256" key="4">
    <source>
        <dbReference type="ARBA" id="ARBA00022540"/>
    </source>
</evidence>
<evidence type="ECO:0000256" key="9">
    <source>
        <dbReference type="RuleBase" id="RU003814"/>
    </source>
</evidence>
<dbReference type="GO" id="GO:0005085">
    <property type="term" value="F:guanyl-nucleotide exchange factor activity"/>
    <property type="evidence" value="ECO:0007669"/>
    <property type="project" value="TreeGrafter"/>
</dbReference>
<comment type="similarity">
    <text evidence="2 9">Belongs to the eIF-2B alpha/beta/delta subunits family.</text>
</comment>
<evidence type="ECO:0000256" key="8">
    <source>
        <dbReference type="ARBA" id="ARBA00046432"/>
    </source>
</evidence>
<keyword evidence="5" id="KW-0648">Protein biosynthesis</keyword>
<organism evidence="11">
    <name type="scientific">Naegleria gruberi</name>
    <name type="common">Amoeba</name>
    <dbReference type="NCBI Taxonomy" id="5762"/>
    <lineage>
        <taxon>Eukaryota</taxon>
        <taxon>Discoba</taxon>
        <taxon>Heterolobosea</taxon>
        <taxon>Tetramitia</taxon>
        <taxon>Eutetramitia</taxon>
        <taxon>Vahlkampfiidae</taxon>
        <taxon>Naegleria</taxon>
    </lineage>
</organism>
<reference evidence="10 11" key="1">
    <citation type="journal article" date="2010" name="Cell">
        <title>The genome of Naegleria gruberi illuminates early eukaryotic versatility.</title>
        <authorList>
            <person name="Fritz-Laylin L.K."/>
            <person name="Prochnik S.E."/>
            <person name="Ginger M.L."/>
            <person name="Dacks J.B."/>
            <person name="Carpenter M.L."/>
            <person name="Field M.C."/>
            <person name="Kuo A."/>
            <person name="Paredez A."/>
            <person name="Chapman J."/>
            <person name="Pham J."/>
            <person name="Shu S."/>
            <person name="Neupane R."/>
            <person name="Cipriano M."/>
            <person name="Mancuso J."/>
            <person name="Tu H."/>
            <person name="Salamov A."/>
            <person name="Lindquist E."/>
            <person name="Shapiro H."/>
            <person name="Lucas S."/>
            <person name="Grigoriev I.V."/>
            <person name="Cande W.Z."/>
            <person name="Fulton C."/>
            <person name="Rokhsar D.S."/>
            <person name="Dawson S.C."/>
        </authorList>
    </citation>
    <scope>NUCLEOTIDE SEQUENCE [LARGE SCALE GENOMIC DNA]</scope>
    <source>
        <strain evidence="10 11">NEG-M</strain>
    </source>
</reference>
<dbReference type="InParanoid" id="D2VVQ2"/>
<dbReference type="AlphaFoldDB" id="D2VVQ2"/>
<evidence type="ECO:0000256" key="6">
    <source>
        <dbReference type="ARBA" id="ARBA00044208"/>
    </source>
</evidence>
<dbReference type="InterPro" id="IPR042528">
    <property type="entry name" value="elF-2B_alpha_N"/>
</dbReference>
<evidence type="ECO:0000256" key="7">
    <source>
        <dbReference type="ARBA" id="ARBA00044236"/>
    </source>
</evidence>
<dbReference type="InterPro" id="IPR037171">
    <property type="entry name" value="NagB/RpiA_transferase-like"/>
</dbReference>
<evidence type="ECO:0000256" key="3">
    <source>
        <dbReference type="ARBA" id="ARBA00022490"/>
    </source>
</evidence>